<evidence type="ECO:0000313" key="8">
    <source>
        <dbReference type="EMBL" id="MFF0501627.1"/>
    </source>
</evidence>
<name>A0ABW6PEV7_9NOCA</name>
<dbReference type="Pfam" id="PF00589">
    <property type="entry name" value="Phage_integrase"/>
    <property type="match status" value="1"/>
</dbReference>
<keyword evidence="3 5" id="KW-0238">DNA-binding</keyword>
<dbReference type="Gene3D" id="1.10.443.10">
    <property type="entry name" value="Intergrase catalytic core"/>
    <property type="match status" value="1"/>
</dbReference>
<protein>
    <submittedName>
        <fullName evidence="8">Tyrosine-type recombinase/integrase</fullName>
    </submittedName>
</protein>
<gene>
    <name evidence="8" type="ORF">ACFYU5_34920</name>
</gene>
<evidence type="ECO:0000256" key="2">
    <source>
        <dbReference type="ARBA" id="ARBA00022908"/>
    </source>
</evidence>
<evidence type="ECO:0000259" key="7">
    <source>
        <dbReference type="PROSITE" id="PS51900"/>
    </source>
</evidence>
<keyword evidence="2" id="KW-0229">DNA integration</keyword>
<comment type="similarity">
    <text evidence="1">Belongs to the 'phage' integrase family.</text>
</comment>
<evidence type="ECO:0000256" key="1">
    <source>
        <dbReference type="ARBA" id="ARBA00008857"/>
    </source>
</evidence>
<dbReference type="Pfam" id="PF14659">
    <property type="entry name" value="Phage_int_SAM_3"/>
    <property type="match status" value="1"/>
</dbReference>
<evidence type="ECO:0000256" key="4">
    <source>
        <dbReference type="ARBA" id="ARBA00023172"/>
    </source>
</evidence>
<comment type="caution">
    <text evidence="8">The sequence shown here is derived from an EMBL/GenBank/DDBJ whole genome shotgun (WGS) entry which is preliminary data.</text>
</comment>
<dbReference type="PROSITE" id="PS51900">
    <property type="entry name" value="CB"/>
    <property type="match status" value="1"/>
</dbReference>
<evidence type="ECO:0000259" key="6">
    <source>
        <dbReference type="PROSITE" id="PS51898"/>
    </source>
</evidence>
<sequence length="384" mass="42589">MARGAGRKTRQAGTFGTVQQLPSGRFRALYYGPDGCRYKAPTTFMSKQDARGWLALQQADIIRKAWQPPEAQAPDRKRVPFGAYAEQWLRHRPLKTRTREHYRRLLDKHILPALGAQPLASITADTIRDWYAATLTDRPTMRSHAYGLVRTILGSAASEGRIGANPCHIRGAGSAKRVVKIRPATLPELETIVTAMPERYRAMVLLAAWCALRFGELTELRRRDIRLESKQKKRKTVWSGEIRLHRGVVRTDEGFEVTTPKSEAGSRDVAIPPHLCPIVAAHLDDHVGTEPDALLFPAVHGGPLASATFYRWWYPAREAAGRGDLRFHDLRHTGATLAAATGATLAELMNRLGHSTSAAALRYQHVAQGRDRAIAALLSKIAAK</sequence>
<dbReference type="PANTHER" id="PTHR30349">
    <property type="entry name" value="PHAGE INTEGRASE-RELATED"/>
    <property type="match status" value="1"/>
</dbReference>
<dbReference type="InterPro" id="IPR050090">
    <property type="entry name" value="Tyrosine_recombinase_XerCD"/>
</dbReference>
<dbReference type="Pfam" id="PF26003">
    <property type="entry name" value="Integrase_N_phage"/>
    <property type="match status" value="1"/>
</dbReference>
<dbReference type="Gene3D" id="1.10.150.130">
    <property type="match status" value="1"/>
</dbReference>
<reference evidence="8 9" key="1">
    <citation type="submission" date="2024-10" db="EMBL/GenBank/DDBJ databases">
        <title>The Natural Products Discovery Center: Release of the First 8490 Sequenced Strains for Exploring Actinobacteria Biosynthetic Diversity.</title>
        <authorList>
            <person name="Kalkreuter E."/>
            <person name="Kautsar S.A."/>
            <person name="Yang D."/>
            <person name="Bader C.D."/>
            <person name="Teijaro C.N."/>
            <person name="Fluegel L."/>
            <person name="Davis C.M."/>
            <person name="Simpson J.R."/>
            <person name="Lauterbach L."/>
            <person name="Steele A.D."/>
            <person name="Gui C."/>
            <person name="Meng S."/>
            <person name="Li G."/>
            <person name="Viehrig K."/>
            <person name="Ye F."/>
            <person name="Su P."/>
            <person name="Kiefer A.F."/>
            <person name="Nichols A."/>
            <person name="Cepeda A.J."/>
            <person name="Yan W."/>
            <person name="Fan B."/>
            <person name="Jiang Y."/>
            <person name="Adhikari A."/>
            <person name="Zheng C.-J."/>
            <person name="Schuster L."/>
            <person name="Cowan T.M."/>
            <person name="Smanski M.J."/>
            <person name="Chevrette M.G."/>
            <person name="De Carvalho L.P.S."/>
            <person name="Shen B."/>
        </authorList>
    </citation>
    <scope>NUCLEOTIDE SEQUENCE [LARGE SCALE GENOMIC DNA]</scope>
    <source>
        <strain evidence="8 9">NPDC004119</strain>
    </source>
</reference>
<dbReference type="SUPFAM" id="SSF56349">
    <property type="entry name" value="DNA breaking-rejoining enzymes"/>
    <property type="match status" value="1"/>
</dbReference>
<dbReference type="PANTHER" id="PTHR30349:SF64">
    <property type="entry name" value="PROPHAGE INTEGRASE INTD-RELATED"/>
    <property type="match status" value="1"/>
</dbReference>
<proteinExistence type="inferred from homology"/>
<evidence type="ECO:0000256" key="3">
    <source>
        <dbReference type="ARBA" id="ARBA00023125"/>
    </source>
</evidence>
<keyword evidence="9" id="KW-1185">Reference proteome</keyword>
<dbReference type="Proteomes" id="UP001601442">
    <property type="component" value="Unassembled WGS sequence"/>
</dbReference>
<dbReference type="RefSeq" id="WP_387401641.1">
    <property type="nucleotide sequence ID" value="NZ_JBIAMT010000010.1"/>
</dbReference>
<feature type="domain" description="Tyr recombinase" evidence="6">
    <location>
        <begin position="179"/>
        <end position="376"/>
    </location>
</feature>
<keyword evidence="4" id="KW-0233">DNA recombination</keyword>
<dbReference type="InterPro" id="IPR044068">
    <property type="entry name" value="CB"/>
</dbReference>
<feature type="domain" description="Core-binding (CB)" evidence="7">
    <location>
        <begin position="79"/>
        <end position="157"/>
    </location>
</feature>
<dbReference type="InterPro" id="IPR002104">
    <property type="entry name" value="Integrase_catalytic"/>
</dbReference>
<accession>A0ABW6PEV7</accession>
<dbReference type="InterPro" id="IPR010998">
    <property type="entry name" value="Integrase_recombinase_N"/>
</dbReference>
<dbReference type="InterPro" id="IPR013762">
    <property type="entry name" value="Integrase-like_cat_sf"/>
</dbReference>
<organism evidence="8 9">
    <name type="scientific">Nocardia aobensis</name>
    <dbReference type="NCBI Taxonomy" id="257277"/>
    <lineage>
        <taxon>Bacteria</taxon>
        <taxon>Bacillati</taxon>
        <taxon>Actinomycetota</taxon>
        <taxon>Actinomycetes</taxon>
        <taxon>Mycobacteriales</taxon>
        <taxon>Nocardiaceae</taxon>
        <taxon>Nocardia</taxon>
    </lineage>
</organism>
<dbReference type="InterPro" id="IPR011010">
    <property type="entry name" value="DNA_brk_join_enz"/>
</dbReference>
<dbReference type="EMBL" id="JBIAMT010000010">
    <property type="protein sequence ID" value="MFF0501627.1"/>
    <property type="molecule type" value="Genomic_DNA"/>
</dbReference>
<dbReference type="InterPro" id="IPR058717">
    <property type="entry name" value="Phage_L5_Integrase_N"/>
</dbReference>
<dbReference type="PROSITE" id="PS51898">
    <property type="entry name" value="TYR_RECOMBINASE"/>
    <property type="match status" value="1"/>
</dbReference>
<dbReference type="InterPro" id="IPR004107">
    <property type="entry name" value="Integrase_SAM-like_N"/>
</dbReference>
<evidence type="ECO:0000313" key="9">
    <source>
        <dbReference type="Proteomes" id="UP001601442"/>
    </source>
</evidence>
<evidence type="ECO:0000256" key="5">
    <source>
        <dbReference type="PROSITE-ProRule" id="PRU01248"/>
    </source>
</evidence>